<dbReference type="Gene3D" id="3.10.310.10">
    <property type="entry name" value="Diaminopimelate Epimerase, Chain A, domain 1"/>
    <property type="match status" value="1"/>
</dbReference>
<sequence length="233" mass="24584">MAGVESDSAQIEVLRVFADAAGRFGKPVGVVRRRYVEHIDPHALAARVDGAETAIVGDPDARAAELRSYTATADLSFSAAAVLGAAWWLNVGSSPVTPVSRLVSPAGPAEVSVEDAQTWARVHPDWVRDITLHQFGSTDEIGTVDTADFADGLHLIWAFDDETRGAVRARMFAPAYGLAEDEANGAAAAALTAELSADLDMVQGQGSRLRTTWGSDGWVSVGGTVVEDRIVVL</sequence>
<reference evidence="1 2" key="1">
    <citation type="submission" date="2018-10" db="EMBL/GenBank/DDBJ databases">
        <title>Isolation from cow dung.</title>
        <authorList>
            <person name="Ling L."/>
        </authorList>
    </citation>
    <scope>NUCLEOTIDE SEQUENCE [LARGE SCALE GENOMIC DNA]</scope>
    <source>
        <strain evidence="1 2">NEAU-LL90</strain>
    </source>
</reference>
<comment type="caution">
    <text evidence="1">The sequence shown here is derived from an EMBL/GenBank/DDBJ whole genome shotgun (WGS) entry which is preliminary data.</text>
</comment>
<dbReference type="EMBL" id="RFFH01000005">
    <property type="protein sequence ID" value="RMI32166.1"/>
    <property type="molecule type" value="Genomic_DNA"/>
</dbReference>
<evidence type="ECO:0000313" key="2">
    <source>
        <dbReference type="Proteomes" id="UP000279275"/>
    </source>
</evidence>
<dbReference type="OrthoDB" id="9788221at2"/>
<evidence type="ECO:0000313" key="1">
    <source>
        <dbReference type="EMBL" id="RMI32166.1"/>
    </source>
</evidence>
<dbReference type="Proteomes" id="UP000279275">
    <property type="component" value="Unassembled WGS sequence"/>
</dbReference>
<keyword evidence="2" id="KW-1185">Reference proteome</keyword>
<dbReference type="SUPFAM" id="SSF54506">
    <property type="entry name" value="Diaminopimelate epimerase-like"/>
    <property type="match status" value="1"/>
</dbReference>
<dbReference type="RefSeq" id="WP_122188507.1">
    <property type="nucleotide sequence ID" value="NZ_RFFH01000005.1"/>
</dbReference>
<organism evidence="1 2">
    <name type="scientific">Nocardia stercoris</name>
    <dbReference type="NCBI Taxonomy" id="2483361"/>
    <lineage>
        <taxon>Bacteria</taxon>
        <taxon>Bacillati</taxon>
        <taxon>Actinomycetota</taxon>
        <taxon>Actinomycetes</taxon>
        <taxon>Mycobacteriales</taxon>
        <taxon>Nocardiaceae</taxon>
        <taxon>Nocardia</taxon>
    </lineage>
</organism>
<dbReference type="AlphaFoldDB" id="A0A3M2L5D4"/>
<protein>
    <submittedName>
        <fullName evidence="1">PhzF family phenazine biosynthesis protein</fullName>
    </submittedName>
</protein>
<proteinExistence type="predicted"/>
<accession>A0A3M2L5D4</accession>
<gene>
    <name evidence="1" type="ORF">EBN03_14250</name>
</gene>
<name>A0A3M2L5D4_9NOCA</name>